<sequence length="772" mass="86359">MTRRIKTGEKKAPGRVAWYRKNGDIEKFLIEHYNEYEKCFKAKTVTSFYTSVTTKYFLLFDEEKDRDATSTVSKSGPAVESNLQQSQTTNVDLPAKDVNAAVHDPARLINTESGNSAEKGATLLRNGDSALDGIIVGSADDLPPDIASGDGGQIAASGPITPATGCDGSNDGDNGLDTASFQQATRQLGWSTLPCEELLVRMKAFGDMRTKIGNYYRREHRNLANNDVLQQVLSTTAKQRKTKPHRLTDVQIRTGKLLKLIMRNGTLQEIILRIANHLCEVAINYAAAKRLLEQQDEDFRAEMQRLADQGYEESRRKWEEGKTVIKQVERTEEEQTNAIKKWGPAVSKITGALAADLNMGAMTAFFGHVDGKIKVYWVHHGKTPSGLLWPKFDPSSYNSTKAALIRFGKAMFPIDGGNTTENVSGTSSSQNELVETVDSETRQRHSTVPRNSIGVNHASIDSEFHNKTTEIQNQTESSKSATEESRPETDPTGGPQVSDHSLPTIDSPLPTLTSDSSVTVFQSNEPVPNTSPTTDTPTIPSGDKSKAEKKFWPEMRRFIRAWVGREHEDWLEDLEALMETFIEYEEAFRFTENNGHLQSALELELMNEWEGRGRPEWMDMEVPEDQVNLLLGRIHAWWENILPERDSDDDNWSPLDSVSGKNGIWRFICALVWVLVLLLGEETISERTDEQRQQLSEWIIIAREVESTLGKVIQYGIWPPTSQHAKRKAAAAEKPESPKRRKTRVTTGKKSIKAVANKPGKEKMGNVKGKTK</sequence>
<feature type="region of interest" description="Disordered" evidence="1">
    <location>
        <begin position="724"/>
        <end position="772"/>
    </location>
</feature>
<feature type="compositionally biased region" description="Low complexity" evidence="1">
    <location>
        <begin position="526"/>
        <end position="540"/>
    </location>
</feature>
<feature type="region of interest" description="Disordered" evidence="1">
    <location>
        <begin position="68"/>
        <end position="89"/>
    </location>
</feature>
<keyword evidence="3" id="KW-1185">Reference proteome</keyword>
<gene>
    <name evidence="2" type="ORF">VKT23_013628</name>
</gene>
<evidence type="ECO:0000313" key="2">
    <source>
        <dbReference type="EMBL" id="KAK7448896.1"/>
    </source>
</evidence>
<dbReference type="Proteomes" id="UP001498398">
    <property type="component" value="Unassembled WGS sequence"/>
</dbReference>
<feature type="compositionally biased region" description="Polar residues" evidence="1">
    <location>
        <begin position="418"/>
        <end position="433"/>
    </location>
</feature>
<accession>A0ABR1J3B6</accession>
<feature type="compositionally biased region" description="Polar residues" evidence="1">
    <location>
        <begin position="469"/>
        <end position="480"/>
    </location>
</feature>
<feature type="region of interest" description="Disordered" evidence="1">
    <location>
        <begin position="418"/>
        <end position="547"/>
    </location>
</feature>
<reference evidence="2 3" key="1">
    <citation type="submission" date="2024-01" db="EMBL/GenBank/DDBJ databases">
        <title>A draft genome for the cacao thread blight pathogen Marasmiellus scandens.</title>
        <authorList>
            <person name="Baruah I.K."/>
            <person name="Leung J."/>
            <person name="Bukari Y."/>
            <person name="Amoako-Attah I."/>
            <person name="Meinhardt L.W."/>
            <person name="Bailey B.A."/>
            <person name="Cohen S.P."/>
        </authorList>
    </citation>
    <scope>NUCLEOTIDE SEQUENCE [LARGE SCALE GENOMIC DNA]</scope>
    <source>
        <strain evidence="2 3">GH-19</strain>
    </source>
</reference>
<evidence type="ECO:0000256" key="1">
    <source>
        <dbReference type="SAM" id="MobiDB-lite"/>
    </source>
</evidence>
<evidence type="ECO:0000313" key="3">
    <source>
        <dbReference type="Proteomes" id="UP001498398"/>
    </source>
</evidence>
<organism evidence="2 3">
    <name type="scientific">Marasmiellus scandens</name>
    <dbReference type="NCBI Taxonomy" id="2682957"/>
    <lineage>
        <taxon>Eukaryota</taxon>
        <taxon>Fungi</taxon>
        <taxon>Dikarya</taxon>
        <taxon>Basidiomycota</taxon>
        <taxon>Agaricomycotina</taxon>
        <taxon>Agaricomycetes</taxon>
        <taxon>Agaricomycetidae</taxon>
        <taxon>Agaricales</taxon>
        <taxon>Marasmiineae</taxon>
        <taxon>Omphalotaceae</taxon>
        <taxon>Marasmiellus</taxon>
    </lineage>
</organism>
<proteinExistence type="predicted"/>
<feature type="compositionally biased region" description="Polar residues" evidence="1">
    <location>
        <begin position="510"/>
        <end position="525"/>
    </location>
</feature>
<comment type="caution">
    <text evidence="2">The sequence shown here is derived from an EMBL/GenBank/DDBJ whole genome shotgun (WGS) entry which is preliminary data.</text>
</comment>
<name>A0ABR1J3B6_9AGAR</name>
<protein>
    <submittedName>
        <fullName evidence="2">Uncharacterized protein</fullName>
    </submittedName>
</protein>
<dbReference type="EMBL" id="JBANRG010000037">
    <property type="protein sequence ID" value="KAK7448896.1"/>
    <property type="molecule type" value="Genomic_DNA"/>
</dbReference>